<dbReference type="Proteomes" id="UP001552299">
    <property type="component" value="Unassembled WGS sequence"/>
</dbReference>
<organism evidence="1 2">
    <name type="scientific">Dendrobium thyrsiflorum</name>
    <name type="common">Pinecone-like raceme dendrobium</name>
    <name type="synonym">Orchid</name>
    <dbReference type="NCBI Taxonomy" id="117978"/>
    <lineage>
        <taxon>Eukaryota</taxon>
        <taxon>Viridiplantae</taxon>
        <taxon>Streptophyta</taxon>
        <taxon>Embryophyta</taxon>
        <taxon>Tracheophyta</taxon>
        <taxon>Spermatophyta</taxon>
        <taxon>Magnoliopsida</taxon>
        <taxon>Liliopsida</taxon>
        <taxon>Asparagales</taxon>
        <taxon>Orchidaceae</taxon>
        <taxon>Epidendroideae</taxon>
        <taxon>Malaxideae</taxon>
        <taxon>Dendrobiinae</taxon>
        <taxon>Dendrobium</taxon>
    </lineage>
</organism>
<gene>
    <name evidence="1" type="ORF">M5K25_027463</name>
</gene>
<evidence type="ECO:0000313" key="2">
    <source>
        <dbReference type="Proteomes" id="UP001552299"/>
    </source>
</evidence>
<reference evidence="1 2" key="1">
    <citation type="journal article" date="2024" name="Plant Biotechnol. J.">
        <title>Dendrobium thyrsiflorum genome and its molecular insights into genes involved in important horticultural traits.</title>
        <authorList>
            <person name="Chen B."/>
            <person name="Wang J.Y."/>
            <person name="Zheng P.J."/>
            <person name="Li K.L."/>
            <person name="Liang Y.M."/>
            <person name="Chen X.F."/>
            <person name="Zhang C."/>
            <person name="Zhao X."/>
            <person name="He X."/>
            <person name="Zhang G.Q."/>
            <person name="Liu Z.J."/>
            <person name="Xu Q."/>
        </authorList>
    </citation>
    <scope>NUCLEOTIDE SEQUENCE [LARGE SCALE GENOMIC DNA]</scope>
    <source>
        <strain evidence="1">GZMU011</strain>
    </source>
</reference>
<sequence length="103" mass="11885">MQRGESEIVYQRRRVRSERVEQENHQGRDEGINLIGIQHEGQMSEIGTLDSEKSQRIQFFVEVDLFIRMLGLTFQQHGLKKMSGKVRAYMTLLVGSSSISSQE</sequence>
<evidence type="ECO:0000313" key="1">
    <source>
        <dbReference type="EMBL" id="KAL0905271.1"/>
    </source>
</evidence>
<comment type="caution">
    <text evidence="1">The sequence shown here is derived from an EMBL/GenBank/DDBJ whole genome shotgun (WGS) entry which is preliminary data.</text>
</comment>
<protein>
    <submittedName>
        <fullName evidence="1">Uncharacterized protein</fullName>
    </submittedName>
</protein>
<dbReference type="EMBL" id="JANQDX010000019">
    <property type="protein sequence ID" value="KAL0905271.1"/>
    <property type="molecule type" value="Genomic_DNA"/>
</dbReference>
<accession>A0ABD0TZZ2</accession>
<keyword evidence="2" id="KW-1185">Reference proteome</keyword>
<name>A0ABD0TZZ2_DENTH</name>
<dbReference type="AlphaFoldDB" id="A0ABD0TZZ2"/>
<proteinExistence type="predicted"/>